<dbReference type="InterPro" id="IPR005467">
    <property type="entry name" value="His_kinase_dom"/>
</dbReference>
<dbReference type="InterPro" id="IPR003594">
    <property type="entry name" value="HATPase_dom"/>
</dbReference>
<dbReference type="PANTHER" id="PTHR43065:SF42">
    <property type="entry name" value="TWO-COMPONENT SENSOR PPRA"/>
    <property type="match status" value="1"/>
</dbReference>
<keyword evidence="5" id="KW-1133">Transmembrane helix</keyword>
<dbReference type="CDD" id="cd00082">
    <property type="entry name" value="HisKA"/>
    <property type="match status" value="1"/>
</dbReference>
<evidence type="ECO:0000256" key="4">
    <source>
        <dbReference type="PROSITE-ProRule" id="PRU00169"/>
    </source>
</evidence>
<dbReference type="InterPro" id="IPR001789">
    <property type="entry name" value="Sig_transdc_resp-reg_receiver"/>
</dbReference>
<keyword evidence="8" id="KW-0418">Kinase</keyword>
<keyword evidence="5" id="KW-0472">Membrane</keyword>
<protein>
    <recommendedName>
        <fullName evidence="2">histidine kinase</fullName>
        <ecNumber evidence="2">2.7.13.3</ecNumber>
    </recommendedName>
</protein>
<dbReference type="GO" id="GO:0000155">
    <property type="term" value="F:phosphorelay sensor kinase activity"/>
    <property type="evidence" value="ECO:0007669"/>
    <property type="project" value="InterPro"/>
</dbReference>
<evidence type="ECO:0000313" key="8">
    <source>
        <dbReference type="EMBL" id="SFR17289.1"/>
    </source>
</evidence>
<keyword evidence="8" id="KW-0808">Transferase</keyword>
<dbReference type="PROSITE" id="PS50109">
    <property type="entry name" value="HIS_KIN"/>
    <property type="match status" value="1"/>
</dbReference>
<feature type="modified residue" description="4-aspartylphosphate" evidence="4">
    <location>
        <position position="702"/>
    </location>
</feature>
<reference evidence="8 9" key="1">
    <citation type="submission" date="2016-10" db="EMBL/GenBank/DDBJ databases">
        <authorList>
            <person name="de Groot N.N."/>
        </authorList>
    </citation>
    <scope>NUCLEOTIDE SEQUENCE [LARGE SCALE GENOMIC DNA]</scope>
    <source>
        <strain evidence="9">KMM 9023,NRIC 0796,JCM 17311,KCTC 23692</strain>
    </source>
</reference>
<dbReference type="InterPro" id="IPR003661">
    <property type="entry name" value="HisK_dim/P_dom"/>
</dbReference>
<feature type="domain" description="Histidine kinase" evidence="6">
    <location>
        <begin position="402"/>
        <end position="625"/>
    </location>
</feature>
<keyword evidence="9" id="KW-1185">Reference proteome</keyword>
<dbReference type="PROSITE" id="PS50110">
    <property type="entry name" value="RESPONSE_REGULATORY"/>
    <property type="match status" value="1"/>
</dbReference>
<dbReference type="Gene3D" id="1.10.287.130">
    <property type="match status" value="1"/>
</dbReference>
<evidence type="ECO:0000256" key="2">
    <source>
        <dbReference type="ARBA" id="ARBA00012438"/>
    </source>
</evidence>
<evidence type="ECO:0000256" key="3">
    <source>
        <dbReference type="ARBA" id="ARBA00022553"/>
    </source>
</evidence>
<dbReference type="SMART" id="SM00387">
    <property type="entry name" value="HATPase_c"/>
    <property type="match status" value="1"/>
</dbReference>
<proteinExistence type="predicted"/>
<dbReference type="Gene3D" id="3.30.565.10">
    <property type="entry name" value="Histidine kinase-like ATPase, C-terminal domain"/>
    <property type="match status" value="1"/>
</dbReference>
<dbReference type="InterPro" id="IPR004358">
    <property type="entry name" value="Sig_transdc_His_kin-like_C"/>
</dbReference>
<evidence type="ECO:0000313" key="9">
    <source>
        <dbReference type="Proteomes" id="UP000199302"/>
    </source>
</evidence>
<dbReference type="Gene3D" id="3.30.450.20">
    <property type="entry name" value="PAS domain"/>
    <property type="match status" value="1"/>
</dbReference>
<dbReference type="SUPFAM" id="SSF55874">
    <property type="entry name" value="ATPase domain of HSP90 chaperone/DNA topoisomerase II/histidine kinase"/>
    <property type="match status" value="1"/>
</dbReference>
<organism evidence="8 9">
    <name type="scientific">Poseidonocella sedimentorum</name>
    <dbReference type="NCBI Taxonomy" id="871652"/>
    <lineage>
        <taxon>Bacteria</taxon>
        <taxon>Pseudomonadati</taxon>
        <taxon>Pseudomonadota</taxon>
        <taxon>Alphaproteobacteria</taxon>
        <taxon>Rhodobacterales</taxon>
        <taxon>Roseobacteraceae</taxon>
        <taxon>Poseidonocella</taxon>
    </lineage>
</organism>
<evidence type="ECO:0000259" key="7">
    <source>
        <dbReference type="PROSITE" id="PS50110"/>
    </source>
</evidence>
<dbReference type="EC" id="2.7.13.3" evidence="2"/>
<evidence type="ECO:0000256" key="1">
    <source>
        <dbReference type="ARBA" id="ARBA00000085"/>
    </source>
</evidence>
<dbReference type="Pfam" id="PF02518">
    <property type="entry name" value="HATPase_c"/>
    <property type="match status" value="1"/>
</dbReference>
<evidence type="ECO:0000256" key="5">
    <source>
        <dbReference type="SAM" id="Phobius"/>
    </source>
</evidence>
<sequence>MTDLSANKDSDGAVTRSGLLFTAGVLGVVVALLLMASGFSAELLYLALLTVGLSVISITLFHNKTLRRLLGGRSRMADVADTLLRKDPVFGLFADDGGRVLYLNDAARTLVRPEARGSVASALQPFVADPAPLVARLTAQLAASDHAFEDVVTRRGLVRISVHASKDQTTIWRVQRQSTTGGDSPFDSTSLPMLTSDRKGTVLYLNEPMQRLIGDQIKNFDSLFTRAQPVSGAMNQVQTKDGSQDVFVVAYERGDGRRDVFFMPGVALASQNDWSSFDSLPVPLLKIATDGEVLQANRLAKDQLENEIAPGTRLGALVQGLGRPIKDWLREVSEERATSVTEFLKVTGGKKERYMQVTLNRVIEQGAPVIIAVLHDATELKTLEAQFVQSQKMQAIGQLAGGVAHDFNNLLTAISGHCDLLLLRHDEGDPDFSDLVQINQNTNRAAALVGQLLAFSRKQTLSPELLDLRDTLSDLTHLLNRLVGERIALRLLHDPVLKPIRADKRQLEQVLMNLVVNARDAMPDGGEILVETEVVTLKKPLHRDRAVLPAGEYVVVKVADEGIGIPADKQQKVFEPFYTSKRTGEGTGLGLSTAYGIVKQTGGYIFLDSVVAVGTRFTLYFPAASPASPAEMEKKVPTIPSKLPVSQAEGVVLLVEDEAPVRAFASRALKLRGYTVHEAASAEEALEKLEDKTLDVDIFVTDVIMPGMDGPTWVAQALETRPDVKVIFMSGYAEDAFSDEKKQVEGSVFLPKPFSLSDLTTTVQNQLQGEDA</sequence>
<feature type="domain" description="Response regulatory" evidence="7">
    <location>
        <begin position="651"/>
        <end position="767"/>
    </location>
</feature>
<accession>A0A1I6EHR5</accession>
<evidence type="ECO:0000259" key="6">
    <source>
        <dbReference type="PROSITE" id="PS50109"/>
    </source>
</evidence>
<dbReference type="SMART" id="SM00388">
    <property type="entry name" value="HisKA"/>
    <property type="match status" value="1"/>
</dbReference>
<dbReference type="InterPro" id="IPR011006">
    <property type="entry name" value="CheY-like_superfamily"/>
</dbReference>
<dbReference type="Pfam" id="PF00072">
    <property type="entry name" value="Response_reg"/>
    <property type="match status" value="1"/>
</dbReference>
<dbReference type="SUPFAM" id="SSF47384">
    <property type="entry name" value="Homodimeric domain of signal transducing histidine kinase"/>
    <property type="match status" value="1"/>
</dbReference>
<dbReference type="AlphaFoldDB" id="A0A1I6EHR5"/>
<dbReference type="STRING" id="871652.SAMN04515673_11248"/>
<dbReference type="PANTHER" id="PTHR43065">
    <property type="entry name" value="SENSOR HISTIDINE KINASE"/>
    <property type="match status" value="1"/>
</dbReference>
<dbReference type="EMBL" id="FOYI01000012">
    <property type="protein sequence ID" value="SFR17289.1"/>
    <property type="molecule type" value="Genomic_DNA"/>
</dbReference>
<dbReference type="PRINTS" id="PR00344">
    <property type="entry name" value="BCTRLSENSOR"/>
</dbReference>
<name>A0A1I6EHR5_9RHOB</name>
<dbReference type="SMART" id="SM00448">
    <property type="entry name" value="REC"/>
    <property type="match status" value="1"/>
</dbReference>
<dbReference type="InterPro" id="IPR036890">
    <property type="entry name" value="HATPase_C_sf"/>
</dbReference>
<dbReference type="InterPro" id="IPR036097">
    <property type="entry name" value="HisK_dim/P_sf"/>
</dbReference>
<keyword evidence="3 4" id="KW-0597">Phosphoprotein</keyword>
<feature type="transmembrane region" description="Helical" evidence="5">
    <location>
        <begin position="18"/>
        <end position="37"/>
    </location>
</feature>
<gene>
    <name evidence="8" type="ORF">SAMN04515673_11248</name>
</gene>
<dbReference type="SUPFAM" id="SSF52172">
    <property type="entry name" value="CheY-like"/>
    <property type="match status" value="1"/>
</dbReference>
<dbReference type="Proteomes" id="UP000199302">
    <property type="component" value="Unassembled WGS sequence"/>
</dbReference>
<dbReference type="FunFam" id="1.10.287.130:FF:000037">
    <property type="entry name" value="Hybrid sensor histidine kinase/response regulator"/>
    <property type="match status" value="1"/>
</dbReference>
<dbReference type="Gene3D" id="3.40.50.2300">
    <property type="match status" value="1"/>
</dbReference>
<keyword evidence="5" id="KW-0812">Transmembrane</keyword>
<feature type="transmembrane region" description="Helical" evidence="5">
    <location>
        <begin position="43"/>
        <end position="61"/>
    </location>
</feature>
<dbReference type="Pfam" id="PF00512">
    <property type="entry name" value="HisKA"/>
    <property type="match status" value="1"/>
</dbReference>
<comment type="catalytic activity">
    <reaction evidence="1">
        <text>ATP + protein L-histidine = ADP + protein N-phospho-L-histidine.</text>
        <dbReference type="EC" id="2.7.13.3"/>
    </reaction>
</comment>